<dbReference type="RefSeq" id="WP_087697907.1">
    <property type="nucleotide sequence ID" value="NZ_JABXOB010000001.1"/>
</dbReference>
<evidence type="ECO:0000313" key="3">
    <source>
        <dbReference type="Proteomes" id="UP000196342"/>
    </source>
</evidence>
<dbReference type="EMBL" id="NHOO01000008">
    <property type="protein sequence ID" value="OVE48031.1"/>
    <property type="molecule type" value="Genomic_DNA"/>
</dbReference>
<evidence type="ECO:0000259" key="1">
    <source>
        <dbReference type="Pfam" id="PF00246"/>
    </source>
</evidence>
<dbReference type="GO" id="GO:0004181">
    <property type="term" value="F:metallocarboxypeptidase activity"/>
    <property type="evidence" value="ECO:0007669"/>
    <property type="project" value="InterPro"/>
</dbReference>
<evidence type="ECO:0000313" key="2">
    <source>
        <dbReference type="EMBL" id="OVE48031.1"/>
    </source>
</evidence>
<proteinExistence type="predicted"/>
<dbReference type="GO" id="GO:0008270">
    <property type="term" value="F:zinc ion binding"/>
    <property type="evidence" value="ECO:0007669"/>
    <property type="project" value="InterPro"/>
</dbReference>
<dbReference type="GO" id="GO:0006508">
    <property type="term" value="P:proteolysis"/>
    <property type="evidence" value="ECO:0007669"/>
    <property type="project" value="InterPro"/>
</dbReference>
<feature type="domain" description="Peptidase M14" evidence="1">
    <location>
        <begin position="26"/>
        <end position="111"/>
    </location>
</feature>
<accession>A0A202B9K0</accession>
<dbReference type="InterPro" id="IPR000834">
    <property type="entry name" value="Peptidase_M14"/>
</dbReference>
<name>A0A202B9K0_CHRVL</name>
<reference evidence="2 3" key="1">
    <citation type="submission" date="2017-05" db="EMBL/GenBank/DDBJ databases">
        <title>Chromobacterium violaceum GHPS1 isolated from Hydrocarbon polluted soil in French Guiana display an awesome secondary metabolite arsenal and a battery of drug and heavy-metal-resistance and detoxification of xenobiotics proteins.</title>
        <authorList>
            <person name="Belbahri L."/>
        </authorList>
    </citation>
    <scope>NUCLEOTIDE SEQUENCE [LARGE SCALE GENOMIC DNA]</scope>
    <source>
        <strain evidence="2 3">GHPS1</strain>
    </source>
</reference>
<organism evidence="2 3">
    <name type="scientific">Chromobacterium violaceum</name>
    <dbReference type="NCBI Taxonomy" id="536"/>
    <lineage>
        <taxon>Bacteria</taxon>
        <taxon>Pseudomonadati</taxon>
        <taxon>Pseudomonadota</taxon>
        <taxon>Betaproteobacteria</taxon>
        <taxon>Neisseriales</taxon>
        <taxon>Chromobacteriaceae</taxon>
        <taxon>Chromobacterium</taxon>
    </lineage>
</organism>
<dbReference type="AlphaFoldDB" id="A0A202B9K0"/>
<gene>
    <name evidence="2" type="ORF">CBW21_11250</name>
</gene>
<dbReference type="Proteomes" id="UP000196342">
    <property type="component" value="Unassembled WGS sequence"/>
</dbReference>
<protein>
    <recommendedName>
        <fullName evidence="1">Peptidase M14 domain-containing protein</fullName>
    </recommendedName>
</protein>
<sequence>MPALIDAIQSVPEISALPTVDQMNRNTQAVLSRYPTLVDITQVGVSGQGEPIEMISIGDGPMSALFVGAPHPNEPIGCLAIEHLIERLCADSAFRQALPYRWHFIKAIEPDALRMNEGWFDAPGDILRYCEGYYRPPLEQQAEYAFPFHEGDWLDRNPLPENDAWRKAIELARPDFLYSLHNSEFGGAFYLLTDMPANLAAGLKGVCDLYGLPLNVVGDTALNELGWEPGLYRFPDMRGHFERTAAAACGTDRRPVGNSSAAYVSAMGAFSMFAEVPYWDCERLRDVSLSPHTKADVEAELKPWNAEAVELAGRALALSYAESFGMEMNMRQVVQEHHGHFADIHRVATAGPMFDEKLTWSEHTIRRVCGRLERLSTVGMARRLALTAVERDEGCRLAADCRKALSQQTGILLRQEGLRPVPLQSLARFQLRAGMEAMTALADFRS</sequence>
<keyword evidence="3" id="KW-1185">Reference proteome</keyword>
<dbReference type="Pfam" id="PF00246">
    <property type="entry name" value="Peptidase_M14"/>
    <property type="match status" value="1"/>
</dbReference>
<comment type="caution">
    <text evidence="2">The sequence shown here is derived from an EMBL/GenBank/DDBJ whole genome shotgun (WGS) entry which is preliminary data.</text>
</comment>
<dbReference type="Gene3D" id="3.40.630.10">
    <property type="entry name" value="Zn peptidases"/>
    <property type="match status" value="1"/>
</dbReference>
<dbReference type="SUPFAM" id="SSF53187">
    <property type="entry name" value="Zn-dependent exopeptidases"/>
    <property type="match status" value="1"/>
</dbReference>